<keyword evidence="4" id="KW-1185">Reference proteome</keyword>
<dbReference type="PANTHER" id="PTHR46401">
    <property type="entry name" value="GLYCOSYLTRANSFERASE WBBK-RELATED"/>
    <property type="match status" value="1"/>
</dbReference>
<protein>
    <recommendedName>
        <fullName evidence="2">Glycosyl transferase family 1 domain-containing protein</fullName>
    </recommendedName>
</protein>
<name>A0ABY3ZQT3_9RHOB</name>
<dbReference type="Proteomes" id="UP000831019">
    <property type="component" value="Plasmid pDSM109990_a"/>
</dbReference>
<dbReference type="SUPFAM" id="SSF53756">
    <property type="entry name" value="UDP-Glycosyltransferase/glycogen phosphorylase"/>
    <property type="match status" value="1"/>
</dbReference>
<reference evidence="4" key="1">
    <citation type="journal article" date="2022" name="Microorganisms">
        <title>Beyond the ABCs#Discovery of Three New Plasmid Types in Rhodobacterales (RepQ, RepY, RepW).</title>
        <authorList>
            <person name="Freese H.M."/>
            <person name="Ringel V."/>
            <person name="Overmann J."/>
            <person name="Petersen J."/>
        </authorList>
    </citation>
    <scope>NUCLEOTIDE SEQUENCE [LARGE SCALE GENOMIC DNA]</scope>
    <source>
        <strain evidence="4">DSM 109990</strain>
        <plasmid evidence="4">pDSM109990_a</plasmid>
    </source>
</reference>
<feature type="domain" description="Glycosyl transferase family 1" evidence="2">
    <location>
        <begin position="301"/>
        <end position="456"/>
    </location>
</feature>
<geneLocation type="plasmid" evidence="3 4">
    <name>pDSM109990_a</name>
</geneLocation>
<dbReference type="Pfam" id="PF00534">
    <property type="entry name" value="Glycos_transf_1"/>
    <property type="match status" value="1"/>
</dbReference>
<proteinExistence type="predicted"/>
<dbReference type="Gene3D" id="3.40.50.2000">
    <property type="entry name" value="Glycogen Phosphorylase B"/>
    <property type="match status" value="1"/>
</dbReference>
<evidence type="ECO:0000313" key="4">
    <source>
        <dbReference type="Proteomes" id="UP000831019"/>
    </source>
</evidence>
<dbReference type="InterPro" id="IPR001296">
    <property type="entry name" value="Glyco_trans_1"/>
</dbReference>
<organism evidence="3 4">
    <name type="scientific">Sulfitobacter dubius</name>
    <dbReference type="NCBI Taxonomy" id="218673"/>
    <lineage>
        <taxon>Bacteria</taxon>
        <taxon>Pseudomonadati</taxon>
        <taxon>Pseudomonadota</taxon>
        <taxon>Alphaproteobacteria</taxon>
        <taxon>Rhodobacterales</taxon>
        <taxon>Roseobacteraceae</taxon>
        <taxon>Sulfitobacter</taxon>
    </lineage>
</organism>
<gene>
    <name evidence="3" type="ORF">DSM109990_03408</name>
</gene>
<accession>A0ABY3ZQT3</accession>
<keyword evidence="1" id="KW-0808">Transferase</keyword>
<evidence type="ECO:0000256" key="1">
    <source>
        <dbReference type="ARBA" id="ARBA00022679"/>
    </source>
</evidence>
<dbReference type="EMBL" id="CP085145">
    <property type="protein sequence ID" value="UOA16524.1"/>
    <property type="molecule type" value="Genomic_DNA"/>
</dbReference>
<dbReference type="PANTHER" id="PTHR46401:SF2">
    <property type="entry name" value="GLYCOSYLTRANSFERASE WBBK-RELATED"/>
    <property type="match status" value="1"/>
</dbReference>
<sequence length="477" mass="53383">MAFAHMTKIVVDVTELRNYISKHAQLSGIQRVMVMLIEALAAHYPPDDLWLGYCGNDASDYRVLPYRVLAPEGAADLQKLAHVLDVAPTNTQRPSLEGYAQKPAKRLIHTLLRDLNAKAGNADHFRKRNLTIEEWQASSPRRTSHTPAFETQAASKVCAPGDWVILLDAGWLDPSWNVAENWRDDLREKGVKIALMVHDLIQMQNPEYISGRDPMRFYKWLLSTLKSTDLYLANSQATAKDFRAFLTSHEAEREVAVLPLAQEALPRPSTSTAGTDTLIPAPYDVLATSWNLDENIRAMLKWPFVLCVGTMEARKNLWALAQVWDQLRDDPGVRLPKLVFAGRKGWLNADFDALMQATGRLGGWVEICESPTDLELDFLYRHCLFTATPSFYEGWGLPIGEGLSYGKTGVVSHTSSMPEVGGDMVEYCDPHDLSSIKKACLRLIADPDHRASLEAKIAKASMRSWDDVGRDLLKLIA</sequence>
<keyword evidence="3" id="KW-0614">Plasmid</keyword>
<dbReference type="CDD" id="cd03809">
    <property type="entry name" value="GT4_MtfB-like"/>
    <property type="match status" value="1"/>
</dbReference>
<evidence type="ECO:0000259" key="2">
    <source>
        <dbReference type="Pfam" id="PF00534"/>
    </source>
</evidence>
<evidence type="ECO:0000313" key="3">
    <source>
        <dbReference type="EMBL" id="UOA16524.1"/>
    </source>
</evidence>